<dbReference type="AlphaFoldDB" id="A0A371YLP7"/>
<evidence type="ECO:0000313" key="4">
    <source>
        <dbReference type="Proteomes" id="UP001595455"/>
    </source>
</evidence>
<evidence type="ECO:0000313" key="2">
    <source>
        <dbReference type="EMBL" id="RFC82407.1"/>
    </source>
</evidence>
<reference evidence="1" key="1">
    <citation type="journal article" date="2014" name="Int. J. Syst. Evol. Microbiol.">
        <title>Complete genome of a new Firmicutes species belonging to the dominant human colonic microbiota ('Ruminococcus bicirculans') reveals two chromosomes and a selective capacity to utilize plant glucans.</title>
        <authorList>
            <consortium name="NISC Comparative Sequencing Program"/>
            <person name="Wegmann U."/>
            <person name="Louis P."/>
            <person name="Goesmann A."/>
            <person name="Henrissat B."/>
            <person name="Duncan S.H."/>
            <person name="Flint H.J."/>
        </authorList>
    </citation>
    <scope>NUCLEOTIDE SEQUENCE</scope>
    <source>
        <strain evidence="1">KCTC 62575</strain>
    </source>
</reference>
<proteinExistence type="predicted"/>
<dbReference type="EMBL" id="JBHRSF010000026">
    <property type="protein sequence ID" value="MFC2995412.1"/>
    <property type="molecule type" value="Genomic_DNA"/>
</dbReference>
<reference evidence="2 3" key="2">
    <citation type="submission" date="2018-08" db="EMBL/GenBank/DDBJ databases">
        <title>The draft genome of Acinetobacter sichuanensis strain WCHAc060041.</title>
        <authorList>
            <person name="Qin J."/>
            <person name="Feng Y."/>
            <person name="Zong Z."/>
        </authorList>
    </citation>
    <scope>NUCLEOTIDE SEQUENCE [LARGE SCALE GENOMIC DNA]</scope>
    <source>
        <strain evidence="2 3">WCHAc060041</strain>
    </source>
</reference>
<dbReference type="RefSeq" id="WP_107009470.1">
    <property type="nucleotide sequence ID" value="NZ_JBHRSF010000026.1"/>
</dbReference>
<reference evidence="4" key="3">
    <citation type="journal article" date="2019" name="Int. J. Syst. Evol. Microbiol.">
        <title>The Global Catalogue of Microorganisms (GCM) 10K type strain sequencing project: providing services to taxonomists for standard genome sequencing and annotation.</title>
        <authorList>
            <consortium name="The Broad Institute Genomics Platform"/>
            <consortium name="The Broad Institute Genome Sequencing Center for Infectious Disease"/>
            <person name="Wu L."/>
            <person name="Ma J."/>
        </authorList>
    </citation>
    <scope>NUCLEOTIDE SEQUENCE [LARGE SCALE GENOMIC DNA]</scope>
    <source>
        <strain evidence="4">KCTC 62575</strain>
    </source>
</reference>
<comment type="caution">
    <text evidence="2">The sequence shown here is derived from an EMBL/GenBank/DDBJ whole genome shotgun (WGS) entry which is preliminary data.</text>
</comment>
<sequence>MTKFVKGLGLLMTFNLLADDVYLTSDFALAKNNRLMSEIETAKILNVQYRFVDLRLILYDSKRYEVACAYVLKSKLFSVFNGSVFL</sequence>
<keyword evidence="4" id="KW-1185">Reference proteome</keyword>
<accession>A0A371YLP7</accession>
<dbReference type="Proteomes" id="UP001595455">
    <property type="component" value="Unassembled WGS sequence"/>
</dbReference>
<reference evidence="1" key="4">
    <citation type="submission" date="2024-09" db="EMBL/GenBank/DDBJ databases">
        <authorList>
            <person name="Sun Q."/>
            <person name="Mori K."/>
        </authorList>
    </citation>
    <scope>NUCLEOTIDE SEQUENCE</scope>
    <source>
        <strain evidence="1">KCTC 62575</strain>
    </source>
</reference>
<organism evidence="2 3">
    <name type="scientific">Acinetobacter sichuanensis</name>
    <dbReference type="NCBI Taxonomy" id="2136183"/>
    <lineage>
        <taxon>Bacteria</taxon>
        <taxon>Pseudomonadati</taxon>
        <taxon>Pseudomonadota</taxon>
        <taxon>Gammaproteobacteria</taxon>
        <taxon>Moraxellales</taxon>
        <taxon>Moraxellaceae</taxon>
        <taxon>Acinetobacter</taxon>
    </lineage>
</organism>
<protein>
    <submittedName>
        <fullName evidence="2">Uncharacterized protein</fullName>
    </submittedName>
</protein>
<evidence type="ECO:0000313" key="3">
    <source>
        <dbReference type="Proteomes" id="UP000240957"/>
    </source>
</evidence>
<dbReference type="Proteomes" id="UP000240957">
    <property type="component" value="Unassembled WGS sequence"/>
</dbReference>
<name>A0A371YLP7_9GAMM</name>
<gene>
    <name evidence="1" type="ORF">ACFODO_09045</name>
    <name evidence="2" type="ORF">C9E89_016465</name>
</gene>
<dbReference type="EMBL" id="PYIX02000034">
    <property type="protein sequence ID" value="RFC82407.1"/>
    <property type="molecule type" value="Genomic_DNA"/>
</dbReference>
<evidence type="ECO:0000313" key="1">
    <source>
        <dbReference type="EMBL" id="MFC2995412.1"/>
    </source>
</evidence>